<keyword evidence="3" id="KW-1185">Reference proteome</keyword>
<name>A0ABR6W5M0_9BACT</name>
<evidence type="ECO:0008006" key="4">
    <source>
        <dbReference type="Google" id="ProtNLM"/>
    </source>
</evidence>
<feature type="signal peptide" evidence="1">
    <location>
        <begin position="1"/>
        <end position="18"/>
    </location>
</feature>
<accession>A0ABR6W5M0</accession>
<evidence type="ECO:0000256" key="1">
    <source>
        <dbReference type="SAM" id="SignalP"/>
    </source>
</evidence>
<comment type="caution">
    <text evidence="2">The sequence shown here is derived from an EMBL/GenBank/DDBJ whole genome shotgun (WGS) entry which is preliminary data.</text>
</comment>
<keyword evidence="1" id="KW-0732">Signal</keyword>
<dbReference type="EMBL" id="VFIA01000012">
    <property type="protein sequence ID" value="MBC3791885.1"/>
    <property type="molecule type" value="Genomic_DNA"/>
</dbReference>
<dbReference type="PANTHER" id="PTHR48098">
    <property type="entry name" value="ENTEROCHELIN ESTERASE-RELATED"/>
    <property type="match status" value="1"/>
</dbReference>
<gene>
    <name evidence="2" type="ORF">FH603_2394</name>
</gene>
<dbReference type="RefSeq" id="WP_186737666.1">
    <property type="nucleotide sequence ID" value="NZ_VFIA01000012.1"/>
</dbReference>
<dbReference type="InterPro" id="IPR029058">
    <property type="entry name" value="AB_hydrolase_fold"/>
</dbReference>
<dbReference type="Gene3D" id="3.40.50.1820">
    <property type="entry name" value="alpha/beta hydrolase"/>
    <property type="match status" value="1"/>
</dbReference>
<evidence type="ECO:0000313" key="3">
    <source>
        <dbReference type="Proteomes" id="UP000700732"/>
    </source>
</evidence>
<organism evidence="2 3">
    <name type="scientific">Spirosoma utsteinense</name>
    <dbReference type="NCBI Taxonomy" id="2585773"/>
    <lineage>
        <taxon>Bacteria</taxon>
        <taxon>Pseudomonadati</taxon>
        <taxon>Bacteroidota</taxon>
        <taxon>Cytophagia</taxon>
        <taxon>Cytophagales</taxon>
        <taxon>Cytophagaceae</taxon>
        <taxon>Spirosoma</taxon>
    </lineage>
</organism>
<protein>
    <recommendedName>
        <fullName evidence="4">Esterase</fullName>
    </recommendedName>
</protein>
<dbReference type="Proteomes" id="UP000700732">
    <property type="component" value="Unassembled WGS sequence"/>
</dbReference>
<sequence length="585" mass="66370">MTRLLLLFALAGTLRAVAQPARSRPLVGATTFSVSFPASQSKEALDGRVLLIVAKTNKPEPREQVSDAIETAQLFALDVNGLKPGQAALVDASAFGYPKRSLRDLSPGDYYVQAVLHRYETFQIKNGPNGSRNTVKLPMDRGEGQNWRTAPGNLFSKPQRITIKAGSKQSVAVVMDQANPDLPVPKDTRFIKHIKIQSKRLTEFWGRPMYLGAHVLLPDGFAEHPEARYPICINHGHFPADFDGFSETPPPANMDTTDYIERFKLYGYKKIVAQEAYDFYKKWTSKDFPRMLIVEIQHANPYYDDSYAVNSENIGPYGDAIMYELLPEIERQFRGIGQGWARFTYGGSTGGWEALAAQVFYPDEFNGCFAACPDPIAFDAYTVFNLYKDKNAYYSEGPFRRTPRPGQRNYLGQVKVTIEETNHRELALGTHTRSGEQFDIWEAVYSPAGPDGYPKRIWDKLTGEIDPAVATYWRDHYDLLHILKRDWKTLGPKVTGKIHLYCGDMDNYYLNNAVYLMEDFLKGVKNPTADSEVAYGDRAEHCWNGDPTQPNYISRLRYNTMYIDKIMKRIEVSAPKGADLKSWRY</sequence>
<evidence type="ECO:0000313" key="2">
    <source>
        <dbReference type="EMBL" id="MBC3791885.1"/>
    </source>
</evidence>
<dbReference type="PANTHER" id="PTHR48098:SF3">
    <property type="entry name" value="IRON(III) ENTEROBACTIN ESTERASE"/>
    <property type="match status" value="1"/>
</dbReference>
<proteinExistence type="predicted"/>
<feature type="chain" id="PRO_5046500454" description="Esterase" evidence="1">
    <location>
        <begin position="19"/>
        <end position="585"/>
    </location>
</feature>
<dbReference type="InterPro" id="IPR050583">
    <property type="entry name" value="Mycobacterial_A85_antigen"/>
</dbReference>
<dbReference type="SUPFAM" id="SSF53474">
    <property type="entry name" value="alpha/beta-Hydrolases"/>
    <property type="match status" value="1"/>
</dbReference>
<reference evidence="2 3" key="1">
    <citation type="submission" date="2019-06" db="EMBL/GenBank/DDBJ databases">
        <title>Spirosoma utsteinense sp. nov. isolated from Antarctic ice-free soils.</title>
        <authorList>
            <person name="Tahon G."/>
        </authorList>
    </citation>
    <scope>NUCLEOTIDE SEQUENCE [LARGE SCALE GENOMIC DNA]</scope>
    <source>
        <strain evidence="2 3">LMG 31447</strain>
    </source>
</reference>